<sequence length="61" mass="6900">MLKHPLRSSGAILTVCDKFEFSCLGKNYSKNETTILKMSLIMHLTLGRNTREQAVYLGLAR</sequence>
<protein>
    <recommendedName>
        <fullName evidence="3">HTH luxR-type domain-containing protein</fullName>
    </recommendedName>
</protein>
<evidence type="ECO:0000313" key="1">
    <source>
        <dbReference type="EMBL" id="QVK24412.1"/>
    </source>
</evidence>
<reference evidence="1 2" key="1">
    <citation type="journal article" date="2012" name="Int. J. Syst. Evol. Microbiol.">
        <title>Shewanella dokdonensis sp. nov., isolated from seawater.</title>
        <authorList>
            <person name="Sung H.R."/>
            <person name="Yoon J.H."/>
            <person name="Ghim S.Y."/>
        </authorList>
    </citation>
    <scope>NUCLEOTIDE SEQUENCE [LARGE SCALE GENOMIC DNA]</scope>
    <source>
        <strain evidence="1 2">DSM 23626</strain>
    </source>
</reference>
<evidence type="ECO:0000313" key="2">
    <source>
        <dbReference type="Proteomes" id="UP000676428"/>
    </source>
</evidence>
<name>A0ABX8DKT4_9GAMM</name>
<organism evidence="1 2">
    <name type="scientific">Shewanella dokdonensis</name>
    <dbReference type="NCBI Taxonomy" id="712036"/>
    <lineage>
        <taxon>Bacteria</taxon>
        <taxon>Pseudomonadati</taxon>
        <taxon>Pseudomonadota</taxon>
        <taxon>Gammaproteobacteria</taxon>
        <taxon>Alteromonadales</taxon>
        <taxon>Shewanellaceae</taxon>
        <taxon>Shewanella</taxon>
    </lineage>
</organism>
<dbReference type="Proteomes" id="UP000676428">
    <property type="component" value="Chromosome"/>
</dbReference>
<evidence type="ECO:0008006" key="3">
    <source>
        <dbReference type="Google" id="ProtNLM"/>
    </source>
</evidence>
<accession>A0ABX8DKT4</accession>
<keyword evidence="2" id="KW-1185">Reference proteome</keyword>
<proteinExistence type="predicted"/>
<dbReference type="EMBL" id="CP074572">
    <property type="protein sequence ID" value="QVK24412.1"/>
    <property type="molecule type" value="Genomic_DNA"/>
</dbReference>
<gene>
    <name evidence="1" type="ORF">KHX94_08010</name>
</gene>
<dbReference type="RefSeq" id="WP_213683000.1">
    <property type="nucleotide sequence ID" value="NZ_CP074572.1"/>
</dbReference>